<protein>
    <recommendedName>
        <fullName evidence="5">Peptidase MA-like domain-containing protein</fullName>
    </recommendedName>
</protein>
<evidence type="ECO:0000313" key="3">
    <source>
        <dbReference type="EMBL" id="QDT73941.1"/>
    </source>
</evidence>
<evidence type="ECO:0008006" key="5">
    <source>
        <dbReference type="Google" id="ProtNLM"/>
    </source>
</evidence>
<dbReference type="EMBL" id="CP036339">
    <property type="protein sequence ID" value="QDT73941.1"/>
    <property type="molecule type" value="Genomic_DNA"/>
</dbReference>
<organism evidence="3 4">
    <name type="scientific">Lacipirellula limnantheis</name>
    <dbReference type="NCBI Taxonomy" id="2528024"/>
    <lineage>
        <taxon>Bacteria</taxon>
        <taxon>Pseudomonadati</taxon>
        <taxon>Planctomycetota</taxon>
        <taxon>Planctomycetia</taxon>
        <taxon>Pirellulales</taxon>
        <taxon>Lacipirellulaceae</taxon>
        <taxon>Lacipirellula</taxon>
    </lineage>
</organism>
<name>A0A517U005_9BACT</name>
<feature type="signal peptide" evidence="2">
    <location>
        <begin position="1"/>
        <end position="27"/>
    </location>
</feature>
<dbReference type="KEGG" id="llh:I41_31330"/>
<dbReference type="OrthoDB" id="260154at2"/>
<gene>
    <name evidence="3" type="ORF">I41_31330</name>
</gene>
<sequence precursor="true">MDAHVSRRLRRPAFWMALAALTFSANLAVGAAYRTVNFTVDAPTPQLAKEIGDSAEQWRRELAIEWLGKELPRWSQPCPIKALVAPTLGAGGATSFVFNAGEVYDWRMNIQGSRERVLDSVLPHEITHTIFATHFRQPLPRWADEGACTTVEHRSEIDKQERMLIDFLKTKRGIPFDAMFAMTDYPRDVLPLYAQGHSLAQFLISQRGKQVFLNFLADGMRTSDWRQAIAAHYEYEHLLALQNSWMDWVRAGRPPIRPASGAMLASAQVATPEPPAVVQGVAAPRSHAAASPSVYGENTNWSPARPTRPVTAGYEPQAAAEPIQMSGSRESVWR</sequence>
<reference evidence="3 4" key="1">
    <citation type="submission" date="2019-02" db="EMBL/GenBank/DDBJ databases">
        <title>Deep-cultivation of Planctomycetes and their phenomic and genomic characterization uncovers novel biology.</title>
        <authorList>
            <person name="Wiegand S."/>
            <person name="Jogler M."/>
            <person name="Boedeker C."/>
            <person name="Pinto D."/>
            <person name="Vollmers J."/>
            <person name="Rivas-Marin E."/>
            <person name="Kohn T."/>
            <person name="Peeters S.H."/>
            <person name="Heuer A."/>
            <person name="Rast P."/>
            <person name="Oberbeckmann S."/>
            <person name="Bunk B."/>
            <person name="Jeske O."/>
            <person name="Meyerdierks A."/>
            <person name="Storesund J.E."/>
            <person name="Kallscheuer N."/>
            <person name="Luecker S."/>
            <person name="Lage O.M."/>
            <person name="Pohl T."/>
            <person name="Merkel B.J."/>
            <person name="Hornburger P."/>
            <person name="Mueller R.-W."/>
            <person name="Bruemmer F."/>
            <person name="Labrenz M."/>
            <person name="Spormann A.M."/>
            <person name="Op den Camp H."/>
            <person name="Overmann J."/>
            <person name="Amann R."/>
            <person name="Jetten M.S.M."/>
            <person name="Mascher T."/>
            <person name="Medema M.H."/>
            <person name="Devos D.P."/>
            <person name="Kaster A.-K."/>
            <person name="Ovreas L."/>
            <person name="Rohde M."/>
            <person name="Galperin M.Y."/>
            <person name="Jogler C."/>
        </authorList>
    </citation>
    <scope>NUCLEOTIDE SEQUENCE [LARGE SCALE GENOMIC DNA]</scope>
    <source>
        <strain evidence="3 4">I41</strain>
    </source>
</reference>
<keyword evidence="2" id="KW-0732">Signal</keyword>
<keyword evidence="4" id="KW-1185">Reference proteome</keyword>
<feature type="chain" id="PRO_5022048835" description="Peptidase MA-like domain-containing protein" evidence="2">
    <location>
        <begin position="28"/>
        <end position="334"/>
    </location>
</feature>
<evidence type="ECO:0000256" key="1">
    <source>
        <dbReference type="SAM" id="MobiDB-lite"/>
    </source>
</evidence>
<accession>A0A517U005</accession>
<proteinExistence type="predicted"/>
<feature type="region of interest" description="Disordered" evidence="1">
    <location>
        <begin position="289"/>
        <end position="334"/>
    </location>
</feature>
<dbReference type="RefSeq" id="WP_145433682.1">
    <property type="nucleotide sequence ID" value="NZ_CP036339.1"/>
</dbReference>
<dbReference type="AlphaFoldDB" id="A0A517U005"/>
<dbReference type="Proteomes" id="UP000317909">
    <property type="component" value="Chromosome"/>
</dbReference>
<evidence type="ECO:0000313" key="4">
    <source>
        <dbReference type="Proteomes" id="UP000317909"/>
    </source>
</evidence>
<evidence type="ECO:0000256" key="2">
    <source>
        <dbReference type="SAM" id="SignalP"/>
    </source>
</evidence>
<feature type="compositionally biased region" description="Polar residues" evidence="1">
    <location>
        <begin position="325"/>
        <end position="334"/>
    </location>
</feature>